<sequence length="73" mass="8118">MSAFCSNSPSLTVLRKEPFPSATDPSKNHFFRLHTLSLDGTSPTNLIIRKEELAQIKLCMEGAVKQVESLVEK</sequence>
<accession>A0A183CLT0</accession>
<evidence type="ECO:0000313" key="1">
    <source>
        <dbReference type="Proteomes" id="UP000050741"/>
    </source>
</evidence>
<name>A0A183CLT0_GLOPA</name>
<dbReference type="WBParaSite" id="GPLIN_001383600">
    <property type="protein sequence ID" value="GPLIN_001383600"/>
    <property type="gene ID" value="GPLIN_001383600"/>
</dbReference>
<dbReference type="AlphaFoldDB" id="A0A183CLT0"/>
<proteinExistence type="predicted"/>
<dbReference type="Proteomes" id="UP000050741">
    <property type="component" value="Unassembled WGS sequence"/>
</dbReference>
<evidence type="ECO:0000313" key="2">
    <source>
        <dbReference type="WBParaSite" id="GPLIN_001383600"/>
    </source>
</evidence>
<organism evidence="1 2">
    <name type="scientific">Globodera pallida</name>
    <name type="common">Potato cyst nematode worm</name>
    <name type="synonym">Heterodera pallida</name>
    <dbReference type="NCBI Taxonomy" id="36090"/>
    <lineage>
        <taxon>Eukaryota</taxon>
        <taxon>Metazoa</taxon>
        <taxon>Ecdysozoa</taxon>
        <taxon>Nematoda</taxon>
        <taxon>Chromadorea</taxon>
        <taxon>Rhabditida</taxon>
        <taxon>Tylenchina</taxon>
        <taxon>Tylenchomorpha</taxon>
        <taxon>Tylenchoidea</taxon>
        <taxon>Heteroderidae</taxon>
        <taxon>Heteroderinae</taxon>
        <taxon>Globodera</taxon>
    </lineage>
</organism>
<reference evidence="2" key="3">
    <citation type="submission" date="2016-06" db="UniProtKB">
        <authorList>
            <consortium name="WormBaseParasite"/>
        </authorList>
    </citation>
    <scope>IDENTIFICATION</scope>
</reference>
<keyword evidence="1" id="KW-1185">Reference proteome</keyword>
<reference evidence="1" key="1">
    <citation type="submission" date="2013-12" db="EMBL/GenBank/DDBJ databases">
        <authorList>
            <person name="Aslett M."/>
        </authorList>
    </citation>
    <scope>NUCLEOTIDE SEQUENCE [LARGE SCALE GENOMIC DNA]</scope>
    <source>
        <strain evidence="1">Lindley</strain>
    </source>
</reference>
<protein>
    <submittedName>
        <fullName evidence="2">COMM domain-containing protein</fullName>
    </submittedName>
</protein>
<reference evidence="1" key="2">
    <citation type="submission" date="2014-05" db="EMBL/GenBank/DDBJ databases">
        <title>The genome and life-stage specific transcriptomes of Globodera pallida elucidate key aspects of plant parasitism by a cyst nematode.</title>
        <authorList>
            <person name="Cotton J.A."/>
            <person name="Lilley C.J."/>
            <person name="Jones L.M."/>
            <person name="Kikuchi T."/>
            <person name="Reid A.J."/>
            <person name="Thorpe P."/>
            <person name="Tsai I.J."/>
            <person name="Beasley H."/>
            <person name="Blok V."/>
            <person name="Cock P.J.A."/>
            <person name="Van den Akker S.E."/>
            <person name="Holroyd N."/>
            <person name="Hunt M."/>
            <person name="Mantelin S."/>
            <person name="Naghra H."/>
            <person name="Pain A."/>
            <person name="Palomares-Rius J.E."/>
            <person name="Zarowiecki M."/>
            <person name="Berriman M."/>
            <person name="Jones J.T."/>
            <person name="Urwin P.E."/>
        </authorList>
    </citation>
    <scope>NUCLEOTIDE SEQUENCE [LARGE SCALE GENOMIC DNA]</scope>
    <source>
        <strain evidence="1">Lindley</strain>
    </source>
</reference>